<reference evidence="1" key="2">
    <citation type="submission" date="2025-08" db="UniProtKB">
        <authorList>
            <consortium name="Ensembl"/>
        </authorList>
    </citation>
    <scope>IDENTIFICATION</scope>
</reference>
<protein>
    <submittedName>
        <fullName evidence="1">Uncharacterized protein</fullName>
    </submittedName>
</protein>
<reference evidence="1" key="3">
    <citation type="submission" date="2025-09" db="UniProtKB">
        <authorList>
            <consortium name="Ensembl"/>
        </authorList>
    </citation>
    <scope>IDENTIFICATION</scope>
</reference>
<organism evidence="1 2">
    <name type="scientific">Gasterosteus aculeatus aculeatus</name>
    <name type="common">three-spined stickleback</name>
    <dbReference type="NCBI Taxonomy" id="481459"/>
    <lineage>
        <taxon>Eukaryota</taxon>
        <taxon>Metazoa</taxon>
        <taxon>Chordata</taxon>
        <taxon>Craniata</taxon>
        <taxon>Vertebrata</taxon>
        <taxon>Euteleostomi</taxon>
        <taxon>Actinopterygii</taxon>
        <taxon>Neopterygii</taxon>
        <taxon>Teleostei</taxon>
        <taxon>Neoteleostei</taxon>
        <taxon>Acanthomorphata</taxon>
        <taxon>Eupercaria</taxon>
        <taxon>Perciformes</taxon>
        <taxon>Cottioidei</taxon>
        <taxon>Gasterosteales</taxon>
        <taxon>Gasterosteidae</taxon>
        <taxon>Gasterosteus</taxon>
    </lineage>
</organism>
<sequence length="136" mass="15385">GGHWDENEACLRKECWVGASLGMAGTVQHILSHYPDSFITPLMYGRARRGTSRMASHPPHLRTASCAATRSSPACCRKRSFLRRNLSECKEEKNATGPNLVFFYFYGKMELKKRLWNAIASIHQGWVLEAGYYASK</sequence>
<dbReference type="Ensembl" id="ENSGACT00000068599.1">
    <property type="protein sequence ID" value="ENSGACP00000048013.1"/>
    <property type="gene ID" value="ENSGACG00000031351.1"/>
</dbReference>
<accession>A0AAQ4QCI9</accession>
<proteinExistence type="predicted"/>
<evidence type="ECO:0000313" key="2">
    <source>
        <dbReference type="Proteomes" id="UP000007635"/>
    </source>
</evidence>
<name>A0AAQ4QCI9_GASAC</name>
<reference evidence="1 2" key="1">
    <citation type="journal article" date="2021" name="G3 (Bethesda)">
        <title>Improved contiguity of the threespine stickleback genome using long-read sequencing.</title>
        <authorList>
            <person name="Nath S."/>
            <person name="Shaw D.E."/>
            <person name="White M.A."/>
        </authorList>
    </citation>
    <scope>NUCLEOTIDE SEQUENCE [LARGE SCALE GENOMIC DNA]</scope>
    <source>
        <strain evidence="1 2">Lake Benthic</strain>
    </source>
</reference>
<evidence type="ECO:0000313" key="1">
    <source>
        <dbReference type="Ensembl" id="ENSGACP00000048013.1"/>
    </source>
</evidence>
<keyword evidence="2" id="KW-1185">Reference proteome</keyword>
<dbReference type="Proteomes" id="UP000007635">
    <property type="component" value="Chromosome VIII"/>
</dbReference>
<dbReference type="AlphaFoldDB" id="A0AAQ4QCI9"/>